<evidence type="ECO:0000313" key="23">
    <source>
        <dbReference type="EMBL" id="KAG8232128.1"/>
    </source>
</evidence>
<feature type="active site" description="Proton donor 2" evidence="15">
    <location>
        <position position="385"/>
    </location>
</feature>
<dbReference type="GO" id="GO:0006508">
    <property type="term" value="P:proteolysis"/>
    <property type="evidence" value="ECO:0007669"/>
    <property type="project" value="UniProtKB-KW"/>
</dbReference>
<dbReference type="AlphaFoldDB" id="A0A8K0P4L4"/>
<keyword evidence="5" id="KW-0732">Signal</keyword>
<feature type="disulfide bond" evidence="18">
    <location>
        <begin position="18"/>
        <end position="25"/>
    </location>
</feature>
<keyword evidence="2 21" id="KW-0121">Carboxypeptidase</keyword>
<evidence type="ECO:0000256" key="15">
    <source>
        <dbReference type="PIRSR" id="PIRSR601548-11"/>
    </source>
</evidence>
<dbReference type="Pfam" id="PF01401">
    <property type="entry name" value="Peptidase_M2"/>
    <property type="match status" value="1"/>
</dbReference>
<comment type="similarity">
    <text evidence="1 20 21">Belongs to the peptidase M2 family.</text>
</comment>
<evidence type="ECO:0000256" key="14">
    <source>
        <dbReference type="PIRSR" id="PIRSR601548-10"/>
    </source>
</evidence>
<comment type="cofactor">
    <cofactor evidence="21">
        <name>Zn(2+)</name>
        <dbReference type="ChEBI" id="CHEBI:29105"/>
    </cofactor>
    <text evidence="21">Binds 1 zinc ion per subunit.</text>
</comment>
<accession>A0A8K0P4L4</accession>
<feature type="binding site" evidence="17">
    <location>
        <position position="255"/>
    </location>
    <ligand>
        <name>Zn(2+)</name>
        <dbReference type="ChEBI" id="CHEBI:29105"/>
        <label>1</label>
        <note>catalytic</note>
    </ligand>
</feature>
<reference evidence="23" key="2">
    <citation type="submission" date="2017-10" db="EMBL/GenBank/DDBJ databases">
        <title>Ladona fulva Genome sequencing and assembly.</title>
        <authorList>
            <person name="Murali S."/>
            <person name="Richards S."/>
            <person name="Bandaranaike D."/>
            <person name="Bellair M."/>
            <person name="Blankenburg K."/>
            <person name="Chao H."/>
            <person name="Dinh H."/>
            <person name="Doddapaneni H."/>
            <person name="Dugan-Rocha S."/>
            <person name="Elkadiri S."/>
            <person name="Gnanaolivu R."/>
            <person name="Hernandez B."/>
            <person name="Skinner E."/>
            <person name="Javaid M."/>
            <person name="Lee S."/>
            <person name="Li M."/>
            <person name="Ming W."/>
            <person name="Munidasa M."/>
            <person name="Muniz J."/>
            <person name="Nguyen L."/>
            <person name="Hughes D."/>
            <person name="Osuji N."/>
            <person name="Pu L.-L."/>
            <person name="Puazo M."/>
            <person name="Qu C."/>
            <person name="Quiroz J."/>
            <person name="Raj R."/>
            <person name="Weissenberger G."/>
            <person name="Xin Y."/>
            <person name="Zou X."/>
            <person name="Han Y."/>
            <person name="Worley K."/>
            <person name="Muzny D."/>
            <person name="Gibbs R."/>
        </authorList>
    </citation>
    <scope>NUCLEOTIDE SEQUENCE</scope>
    <source>
        <strain evidence="23">Sampled in the wild</strain>
    </source>
</reference>
<evidence type="ECO:0000256" key="17">
    <source>
        <dbReference type="PIRSR" id="PIRSR601548-3"/>
    </source>
</evidence>
<evidence type="ECO:0000313" key="24">
    <source>
        <dbReference type="Proteomes" id="UP000792457"/>
    </source>
</evidence>
<dbReference type="GO" id="GO:0004180">
    <property type="term" value="F:carboxypeptidase activity"/>
    <property type="evidence" value="ECO:0007669"/>
    <property type="project" value="UniProtKB-KW"/>
</dbReference>
<feature type="glycosylation site" description="N-linked (GlcNAc...) asparagine; partial" evidence="14">
    <location>
        <position position="22"/>
    </location>
</feature>
<comment type="caution">
    <text evidence="20">Lacks conserved residue(s) required for the propagation of feature annotation.</text>
</comment>
<sequence length="547" mass="62313">MKKLENVMTGLYSTAKVCPYKNPECNASKDGLPLEPDLKKILASSQDYDELLYVWKGWRDASGAKMRQDYEEYIRLSNKAATLNGFKDMGDMWRDDYETENFQESLRKLWSELEPLYLKIHRYTLRRLKKVYGDRLDDSDGLIPAHLLGNMWAQSWENLVEILRPFPKAASVNITSALKDQNYNALRMFEKSEEFYQSLGLPSNAVSYGSKALIEKPADREVVCHASAWDFCDRSDYRIKMCTDVKMDDFITIHHEMGHIQYFILYKDQPYSLRTGANPGFHEAVGDTIALSVATPQHLQNVGLLSDYEENLEADINALMETALQKVVFLPFALALDTWRWDVFSGAVSEKEWNAHWWKLRQEYQRVKPPVERTESDFDPGSKFHVPANSQYIAYFIAHFLQFQFHKSLCIAAGQYTPGGEQPLYKCDIYKSKEAGDLLKKGLSLGAAKHWSDVLEIMTGQKELTSSAILEYFKPLSDFLDEQEPKPPLTDAKPSEALPLLNGEEVKAPQPNATVPIAVGSVLGIFVLVVIIAFVIGRRRRNAAANM</sequence>
<feature type="disulfide bond" evidence="18 20">
    <location>
        <begin position="224"/>
        <end position="242"/>
    </location>
</feature>
<dbReference type="PANTHER" id="PTHR10514:SF27">
    <property type="entry name" value="ANGIOTENSIN-CONVERTING ENZYME"/>
    <property type="match status" value="1"/>
</dbReference>
<dbReference type="Gene3D" id="1.10.1370.30">
    <property type="match status" value="2"/>
</dbReference>
<dbReference type="Proteomes" id="UP000792457">
    <property type="component" value="Unassembled WGS sequence"/>
</dbReference>
<dbReference type="GO" id="GO:0005886">
    <property type="term" value="C:plasma membrane"/>
    <property type="evidence" value="ECO:0007669"/>
    <property type="project" value="TreeGrafter"/>
</dbReference>
<evidence type="ECO:0000256" key="20">
    <source>
        <dbReference type="PROSITE-ProRule" id="PRU01355"/>
    </source>
</evidence>
<dbReference type="EC" id="3.4.-.-" evidence="21"/>
<comment type="caution">
    <text evidence="23">The sequence shown here is derived from an EMBL/GenBank/DDBJ whole genome shotgun (WGS) entry which is preliminary data.</text>
</comment>
<dbReference type="OrthoDB" id="10029630at2759"/>
<dbReference type="EMBL" id="KZ308595">
    <property type="protein sequence ID" value="KAG8232128.1"/>
    <property type="molecule type" value="Genomic_DNA"/>
</dbReference>
<evidence type="ECO:0000256" key="16">
    <source>
        <dbReference type="PIRSR" id="PIRSR601548-2"/>
    </source>
</evidence>
<protein>
    <recommendedName>
        <fullName evidence="12 21">Angiotensin-converting enzyme</fullName>
        <ecNumber evidence="21">3.4.-.-</ecNumber>
    </recommendedName>
</protein>
<keyword evidence="9 18" id="KW-1015">Disulfide bond</keyword>
<evidence type="ECO:0000256" key="7">
    <source>
        <dbReference type="ARBA" id="ARBA00022833"/>
    </source>
</evidence>
<feature type="disulfide bond" evidence="18">
    <location>
        <begin position="410"/>
        <end position="427"/>
    </location>
</feature>
<evidence type="ECO:0000256" key="1">
    <source>
        <dbReference type="ARBA" id="ARBA00008139"/>
    </source>
</evidence>
<dbReference type="PRINTS" id="PR00791">
    <property type="entry name" value="PEPDIPTASEA"/>
</dbReference>
<evidence type="ECO:0000256" key="4">
    <source>
        <dbReference type="ARBA" id="ARBA00022723"/>
    </source>
</evidence>
<keyword evidence="3 21" id="KW-0645">Protease</keyword>
<feature type="binding site" evidence="17">
    <location>
        <position position="259"/>
    </location>
    <ligand>
        <name>Zn(2+)</name>
        <dbReference type="ChEBI" id="CHEBI:29105"/>
        <label>1</label>
        <note>catalytic</note>
    </ligand>
</feature>
<dbReference type="FunFam" id="1.10.1370.30:FF:000004">
    <property type="entry name" value="Angiotensin-converting enzyme"/>
    <property type="match status" value="1"/>
</dbReference>
<name>A0A8K0P4L4_LADFU</name>
<evidence type="ECO:0000256" key="10">
    <source>
        <dbReference type="ARBA" id="ARBA00023180"/>
    </source>
</evidence>
<evidence type="ECO:0000256" key="12">
    <source>
        <dbReference type="ARBA" id="ARBA00039858"/>
    </source>
</evidence>
<keyword evidence="22" id="KW-0812">Transmembrane</keyword>
<keyword evidence="7 17" id="KW-0862">Zinc</keyword>
<evidence type="ECO:0000256" key="22">
    <source>
        <dbReference type="SAM" id="Phobius"/>
    </source>
</evidence>
<evidence type="ECO:0000256" key="3">
    <source>
        <dbReference type="ARBA" id="ARBA00022670"/>
    </source>
</evidence>
<dbReference type="SUPFAM" id="SSF55486">
    <property type="entry name" value="Metalloproteases ('zincins'), catalytic domain"/>
    <property type="match status" value="1"/>
</dbReference>
<evidence type="ECO:0000256" key="8">
    <source>
        <dbReference type="ARBA" id="ARBA00023049"/>
    </source>
</evidence>
<dbReference type="PANTHER" id="PTHR10514">
    <property type="entry name" value="ANGIOTENSIN-CONVERTING ENZYME"/>
    <property type="match status" value="1"/>
</dbReference>
<dbReference type="GO" id="GO:0008237">
    <property type="term" value="F:metallopeptidase activity"/>
    <property type="evidence" value="ECO:0007669"/>
    <property type="project" value="UniProtKB-KW"/>
</dbReference>
<organism evidence="23 24">
    <name type="scientific">Ladona fulva</name>
    <name type="common">Scarce chaser dragonfly</name>
    <name type="synonym">Libellula fulva</name>
    <dbReference type="NCBI Taxonomy" id="123851"/>
    <lineage>
        <taxon>Eukaryota</taxon>
        <taxon>Metazoa</taxon>
        <taxon>Ecdysozoa</taxon>
        <taxon>Arthropoda</taxon>
        <taxon>Hexapoda</taxon>
        <taxon>Insecta</taxon>
        <taxon>Pterygota</taxon>
        <taxon>Palaeoptera</taxon>
        <taxon>Odonata</taxon>
        <taxon>Epiprocta</taxon>
        <taxon>Anisoptera</taxon>
        <taxon>Libelluloidea</taxon>
        <taxon>Libellulidae</taxon>
        <taxon>Ladona</taxon>
    </lineage>
</organism>
<feature type="transmembrane region" description="Helical" evidence="22">
    <location>
        <begin position="517"/>
        <end position="537"/>
    </location>
</feature>
<evidence type="ECO:0000256" key="13">
    <source>
        <dbReference type="PIRSR" id="PIRSR601548-1"/>
    </source>
</evidence>
<feature type="active site" description="Proton acceptor 2" evidence="15">
    <location>
        <position position="256"/>
    </location>
</feature>
<evidence type="ECO:0000256" key="18">
    <source>
        <dbReference type="PIRSR" id="PIRSR601548-4"/>
    </source>
</evidence>
<dbReference type="GO" id="GO:0008241">
    <property type="term" value="F:peptidyl-dipeptidase activity"/>
    <property type="evidence" value="ECO:0007669"/>
    <property type="project" value="UniProtKB-EC"/>
</dbReference>
<feature type="binding site" evidence="16">
    <location>
        <position position="97"/>
    </location>
    <ligand>
        <name>chloride</name>
        <dbReference type="ChEBI" id="CHEBI:17996"/>
        <label>1</label>
    </ligand>
</feature>
<evidence type="ECO:0000256" key="21">
    <source>
        <dbReference type="RuleBase" id="RU361144"/>
    </source>
</evidence>
<dbReference type="InterPro" id="IPR001548">
    <property type="entry name" value="Peptidase_M2"/>
</dbReference>
<feature type="active site" description="Proton acceptor 1" evidence="13">
    <location>
        <position position="256"/>
    </location>
</feature>
<keyword evidence="22" id="KW-1133">Transmembrane helix</keyword>
<feature type="binding site" evidence="19">
    <location>
        <position position="283"/>
    </location>
    <ligand>
        <name>Zn(2+)</name>
        <dbReference type="ChEBI" id="CHEBI:29105"/>
        <label>2</label>
        <note>catalytic</note>
    </ligand>
</feature>
<dbReference type="CDD" id="cd06461">
    <property type="entry name" value="M2_ACE"/>
    <property type="match status" value="1"/>
</dbReference>
<dbReference type="GO" id="GO:0046872">
    <property type="term" value="F:metal ion binding"/>
    <property type="evidence" value="ECO:0007669"/>
    <property type="project" value="UniProtKB-KW"/>
</dbReference>
<evidence type="ECO:0000256" key="6">
    <source>
        <dbReference type="ARBA" id="ARBA00022801"/>
    </source>
</evidence>
<feature type="binding site" evidence="19">
    <location>
        <position position="259"/>
    </location>
    <ligand>
        <name>Zn(2+)</name>
        <dbReference type="ChEBI" id="CHEBI:29105"/>
        <label>2</label>
        <note>catalytic</note>
    </ligand>
</feature>
<evidence type="ECO:0000256" key="19">
    <source>
        <dbReference type="PIRSR" id="PIRSR601548-8"/>
    </source>
</evidence>
<gene>
    <name evidence="23" type="ORF">J437_LFUL012137</name>
</gene>
<feature type="binding site" evidence="17">
    <location>
        <position position="283"/>
    </location>
    <ligand>
        <name>Zn(2+)</name>
        <dbReference type="ChEBI" id="CHEBI:29105"/>
        <label>1</label>
        <note>catalytic</note>
    </ligand>
</feature>
<keyword evidence="24" id="KW-1185">Reference proteome</keyword>
<comment type="catalytic activity">
    <reaction evidence="11">
        <text>Release of a C-terminal dipeptide, oligopeptide-|-Xaa-Yaa, when Xaa is not Pro, and Yaa is neither Asp nor Glu. Thus, conversion of angiotensin I to angiotensin II, with increase in vasoconstrictor activity, but no action on angiotensin II.</text>
        <dbReference type="EC" id="3.4.15.1"/>
    </reaction>
</comment>
<keyword evidence="22" id="KW-0472">Membrane</keyword>
<reference evidence="23" key="1">
    <citation type="submission" date="2013-04" db="EMBL/GenBank/DDBJ databases">
        <authorList>
            <person name="Qu J."/>
            <person name="Murali S.C."/>
            <person name="Bandaranaike D."/>
            <person name="Bellair M."/>
            <person name="Blankenburg K."/>
            <person name="Chao H."/>
            <person name="Dinh H."/>
            <person name="Doddapaneni H."/>
            <person name="Downs B."/>
            <person name="Dugan-Rocha S."/>
            <person name="Elkadiri S."/>
            <person name="Gnanaolivu R.D."/>
            <person name="Hernandez B."/>
            <person name="Javaid M."/>
            <person name="Jayaseelan J.C."/>
            <person name="Lee S."/>
            <person name="Li M."/>
            <person name="Ming W."/>
            <person name="Munidasa M."/>
            <person name="Muniz J."/>
            <person name="Nguyen L."/>
            <person name="Ongeri F."/>
            <person name="Osuji N."/>
            <person name="Pu L.-L."/>
            <person name="Puazo M."/>
            <person name="Qu C."/>
            <person name="Quiroz J."/>
            <person name="Raj R."/>
            <person name="Weissenberger G."/>
            <person name="Xin Y."/>
            <person name="Zou X."/>
            <person name="Han Y."/>
            <person name="Richards S."/>
            <person name="Worley K."/>
            <person name="Muzny D."/>
            <person name="Gibbs R."/>
        </authorList>
    </citation>
    <scope>NUCLEOTIDE SEQUENCE</scope>
    <source>
        <strain evidence="23">Sampled in the wild</strain>
    </source>
</reference>
<proteinExistence type="inferred from homology"/>
<evidence type="ECO:0000256" key="2">
    <source>
        <dbReference type="ARBA" id="ARBA00022645"/>
    </source>
</evidence>
<dbReference type="CDD" id="cd12087">
    <property type="entry name" value="TM_EGFR-like"/>
    <property type="match status" value="1"/>
</dbReference>
<dbReference type="PROSITE" id="PS52011">
    <property type="entry name" value="PEPTIDASE_M2"/>
    <property type="match status" value="1"/>
</dbReference>
<evidence type="ECO:0000256" key="11">
    <source>
        <dbReference type="ARBA" id="ARBA00036868"/>
    </source>
</evidence>
<evidence type="ECO:0000256" key="5">
    <source>
        <dbReference type="ARBA" id="ARBA00022729"/>
    </source>
</evidence>
<feature type="binding site" evidence="19">
    <location>
        <position position="255"/>
    </location>
    <ligand>
        <name>Zn(2+)</name>
        <dbReference type="ChEBI" id="CHEBI:29105"/>
        <label>2</label>
        <note>catalytic</note>
    </ligand>
</feature>
<keyword evidence="8 21" id="KW-0482">Metalloprotease</keyword>
<feature type="active site" description="Proton donor 1" evidence="13">
    <location>
        <position position="385"/>
    </location>
</feature>
<keyword evidence="4 17" id="KW-0479">Metal-binding</keyword>
<evidence type="ECO:0000256" key="9">
    <source>
        <dbReference type="ARBA" id="ARBA00023157"/>
    </source>
</evidence>
<keyword evidence="6 21" id="KW-0378">Hydrolase</keyword>
<keyword evidence="10 14" id="KW-0325">Glycoprotein</keyword>